<dbReference type="GO" id="GO:1900079">
    <property type="term" value="P:regulation of arginine biosynthetic process"/>
    <property type="evidence" value="ECO:0007669"/>
    <property type="project" value="UniProtKB-UniRule"/>
</dbReference>
<dbReference type="SUPFAM" id="SSF55252">
    <property type="entry name" value="C-terminal domain of arginine repressor"/>
    <property type="match status" value="1"/>
</dbReference>
<dbReference type="PRINTS" id="PR01467">
    <property type="entry name" value="ARGREPRESSOR"/>
</dbReference>
<comment type="caution">
    <text evidence="13">The sequence shown here is derived from an EMBL/GenBank/DDBJ whole genome shotgun (WGS) entry which is preliminary data.</text>
</comment>
<dbReference type="InterPro" id="IPR020899">
    <property type="entry name" value="Arg_repress_C"/>
</dbReference>
<feature type="domain" description="Arginine repressor C-terminal" evidence="12">
    <location>
        <begin position="88"/>
        <end position="153"/>
    </location>
</feature>
<sequence>MKRTLSALEKEHEQLILCHRLIASKSFASQEALRREFQRAGYRNISQSTVSRLLKTLGVVKIQNAKGKKMYALNEQYQPVPDALRPVTEMVTSVDYNPQFVIVHVSSGYGRAVGKIIDHQGLHEVLGVIASSTAVFVAPRETREIGQVCQLIRQVLMVKGNPSSNRLP</sequence>
<organism evidence="13 14">
    <name type="scientific">Rahnella contaminans</name>
    <dbReference type="NCBI Taxonomy" id="2703882"/>
    <lineage>
        <taxon>Bacteria</taxon>
        <taxon>Pseudomonadati</taxon>
        <taxon>Pseudomonadota</taxon>
        <taxon>Gammaproteobacteria</taxon>
        <taxon>Enterobacterales</taxon>
        <taxon>Yersiniaceae</taxon>
        <taxon>Rahnella</taxon>
    </lineage>
</organism>
<dbReference type="GO" id="GO:0005737">
    <property type="term" value="C:cytoplasm"/>
    <property type="evidence" value="ECO:0007669"/>
    <property type="project" value="UniProtKB-SubCell"/>
</dbReference>
<dbReference type="HAMAP" id="MF_00173">
    <property type="entry name" value="Arg_repressor"/>
    <property type="match status" value="1"/>
</dbReference>
<dbReference type="GO" id="GO:0006526">
    <property type="term" value="P:L-arginine biosynthetic process"/>
    <property type="evidence" value="ECO:0007669"/>
    <property type="project" value="UniProtKB-UniPathway"/>
</dbReference>
<keyword evidence="8 10" id="KW-0238">DNA-binding</keyword>
<dbReference type="GO" id="GO:0003677">
    <property type="term" value="F:DNA binding"/>
    <property type="evidence" value="ECO:0007669"/>
    <property type="project" value="UniProtKB-KW"/>
</dbReference>
<dbReference type="Proteomes" id="UP000476696">
    <property type="component" value="Unassembled WGS sequence"/>
</dbReference>
<dbReference type="InterPro" id="IPR036388">
    <property type="entry name" value="WH-like_DNA-bd_sf"/>
</dbReference>
<comment type="pathway">
    <text evidence="2 10">Amino-acid biosynthesis; L-arginine biosynthesis [regulation].</text>
</comment>
<keyword evidence="9 10" id="KW-0804">Transcription</keyword>
<dbReference type="SUPFAM" id="SSF46785">
    <property type="entry name" value="Winged helix' DNA-binding domain"/>
    <property type="match status" value="1"/>
</dbReference>
<evidence type="ECO:0000313" key="14">
    <source>
        <dbReference type="Proteomes" id="UP000476696"/>
    </source>
</evidence>
<evidence type="ECO:0000256" key="1">
    <source>
        <dbReference type="ARBA" id="ARBA00004496"/>
    </source>
</evidence>
<dbReference type="GO" id="GO:0034618">
    <property type="term" value="F:arginine binding"/>
    <property type="evidence" value="ECO:0007669"/>
    <property type="project" value="InterPro"/>
</dbReference>
<evidence type="ECO:0000256" key="8">
    <source>
        <dbReference type="ARBA" id="ARBA00023125"/>
    </source>
</evidence>
<keyword evidence="5 10" id="KW-0963">Cytoplasm</keyword>
<reference evidence="13 14" key="1">
    <citation type="submission" date="2020-03" db="EMBL/GenBank/DDBJ databases">
        <title>Rahnella aceri sp. nov., isoated from traditional Jeju Makgeolli.</title>
        <authorList>
            <person name="Kim I.S."/>
            <person name="Jeon D."/>
        </authorList>
    </citation>
    <scope>NUCLEOTIDE SEQUENCE [LARGE SCALE GENOMIC DNA]</scope>
    <source>
        <strain evidence="13 14">Lac-M11</strain>
    </source>
</reference>
<evidence type="ECO:0000256" key="3">
    <source>
        <dbReference type="ARBA" id="ARBA00008316"/>
    </source>
</evidence>
<evidence type="ECO:0000259" key="12">
    <source>
        <dbReference type="Pfam" id="PF02863"/>
    </source>
</evidence>
<comment type="function">
    <text evidence="10">Regulates arginine biosynthesis genes.</text>
</comment>
<dbReference type="EMBL" id="JAADJS010000005">
    <property type="protein sequence ID" value="NGX89402.1"/>
    <property type="molecule type" value="Genomic_DNA"/>
</dbReference>
<keyword evidence="10" id="KW-0678">Repressor</keyword>
<dbReference type="Pfam" id="PF02863">
    <property type="entry name" value="Arg_repressor_C"/>
    <property type="match status" value="1"/>
</dbReference>
<gene>
    <name evidence="10" type="primary">argR</name>
    <name evidence="13" type="ORF">GW579_20155</name>
</gene>
<evidence type="ECO:0000256" key="9">
    <source>
        <dbReference type="ARBA" id="ARBA00023163"/>
    </source>
</evidence>
<dbReference type="Gene3D" id="3.30.1360.40">
    <property type="match status" value="1"/>
</dbReference>
<feature type="domain" description="Arginine repressor DNA-binding" evidence="11">
    <location>
        <begin position="17"/>
        <end position="76"/>
    </location>
</feature>
<dbReference type="InterPro" id="IPR036390">
    <property type="entry name" value="WH_DNA-bd_sf"/>
</dbReference>
<dbReference type="InterPro" id="IPR020900">
    <property type="entry name" value="Arg_repress_DNA-bd"/>
</dbReference>
<proteinExistence type="inferred from homology"/>
<evidence type="ECO:0000256" key="5">
    <source>
        <dbReference type="ARBA" id="ARBA00022490"/>
    </source>
</evidence>
<evidence type="ECO:0000256" key="2">
    <source>
        <dbReference type="ARBA" id="ARBA00005040"/>
    </source>
</evidence>
<dbReference type="GO" id="GO:0003700">
    <property type="term" value="F:DNA-binding transcription factor activity"/>
    <property type="evidence" value="ECO:0007669"/>
    <property type="project" value="UniProtKB-UniRule"/>
</dbReference>
<dbReference type="PANTHER" id="PTHR34471:SF1">
    <property type="entry name" value="ARGININE REPRESSOR"/>
    <property type="match status" value="1"/>
</dbReference>
<dbReference type="InterPro" id="IPR001669">
    <property type="entry name" value="Arg_repress"/>
</dbReference>
<dbReference type="Pfam" id="PF01316">
    <property type="entry name" value="Arg_repressor"/>
    <property type="match status" value="1"/>
</dbReference>
<name>A0A6M2B9M3_9GAMM</name>
<dbReference type="GO" id="GO:0051259">
    <property type="term" value="P:protein complex oligomerization"/>
    <property type="evidence" value="ECO:0007669"/>
    <property type="project" value="InterPro"/>
</dbReference>
<keyword evidence="10" id="KW-0028">Amino-acid biosynthesis</keyword>
<protein>
    <recommendedName>
        <fullName evidence="4 10">Arginine repressor</fullName>
    </recommendedName>
</protein>
<dbReference type="PANTHER" id="PTHR34471">
    <property type="entry name" value="ARGININE REPRESSOR"/>
    <property type="match status" value="1"/>
</dbReference>
<accession>A0A6M2B9M3</accession>
<evidence type="ECO:0000256" key="4">
    <source>
        <dbReference type="ARBA" id="ARBA00021148"/>
    </source>
</evidence>
<dbReference type="InterPro" id="IPR036251">
    <property type="entry name" value="Arg_repress_C_sf"/>
</dbReference>
<evidence type="ECO:0000313" key="13">
    <source>
        <dbReference type="EMBL" id="NGX89402.1"/>
    </source>
</evidence>
<dbReference type="UniPathway" id="UPA00068"/>
<evidence type="ECO:0000256" key="10">
    <source>
        <dbReference type="HAMAP-Rule" id="MF_00173"/>
    </source>
</evidence>
<keyword evidence="7 10" id="KW-0805">Transcription regulation</keyword>
<evidence type="ECO:0000256" key="6">
    <source>
        <dbReference type="ARBA" id="ARBA00022571"/>
    </source>
</evidence>
<dbReference type="AlphaFoldDB" id="A0A6M2B9M3"/>
<dbReference type="RefSeq" id="WP_152327293.1">
    <property type="nucleotide sequence ID" value="NZ_JAADJS010000005.1"/>
</dbReference>
<keyword evidence="14" id="KW-1185">Reference proteome</keyword>
<comment type="similarity">
    <text evidence="3 10">Belongs to the ArgR family.</text>
</comment>
<keyword evidence="6 10" id="KW-0055">Arginine biosynthesis</keyword>
<dbReference type="Gene3D" id="1.10.10.10">
    <property type="entry name" value="Winged helix-like DNA-binding domain superfamily/Winged helix DNA-binding domain"/>
    <property type="match status" value="1"/>
</dbReference>
<comment type="subcellular location">
    <subcellularLocation>
        <location evidence="1 10">Cytoplasm</location>
    </subcellularLocation>
</comment>
<evidence type="ECO:0000256" key="7">
    <source>
        <dbReference type="ARBA" id="ARBA00023015"/>
    </source>
</evidence>
<evidence type="ECO:0000259" key="11">
    <source>
        <dbReference type="Pfam" id="PF01316"/>
    </source>
</evidence>